<comment type="caution">
    <text evidence="3">The sequence shown here is derived from an EMBL/GenBank/DDBJ whole genome shotgun (WGS) entry which is preliminary data.</text>
</comment>
<keyword evidence="2" id="KW-0732">Signal</keyword>
<evidence type="ECO:0000313" key="3">
    <source>
        <dbReference type="EMBL" id="KAH1164600.1"/>
    </source>
</evidence>
<keyword evidence="4" id="KW-1185">Reference proteome</keyword>
<keyword evidence="1" id="KW-0175">Coiled coil</keyword>
<protein>
    <recommendedName>
        <fullName evidence="5">Apolipoprotein A-IV</fullName>
    </recommendedName>
</protein>
<evidence type="ECO:0000256" key="1">
    <source>
        <dbReference type="SAM" id="Coils"/>
    </source>
</evidence>
<proteinExistence type="predicted"/>
<dbReference type="Gene3D" id="1.20.120.20">
    <property type="entry name" value="Apolipoprotein"/>
    <property type="match status" value="1"/>
</dbReference>
<evidence type="ECO:0008006" key="5">
    <source>
        <dbReference type="Google" id="ProtNLM"/>
    </source>
</evidence>
<dbReference type="AlphaFoldDB" id="A0A9D3WPD1"/>
<dbReference type="SUPFAM" id="SSF58113">
    <property type="entry name" value="Apolipoprotein A-I"/>
    <property type="match status" value="1"/>
</dbReference>
<accession>A0A9D3WPD1</accession>
<evidence type="ECO:0000313" key="4">
    <source>
        <dbReference type="Proteomes" id="UP000827986"/>
    </source>
</evidence>
<evidence type="ECO:0000256" key="2">
    <source>
        <dbReference type="SAM" id="SignalP"/>
    </source>
</evidence>
<name>A0A9D3WPD1_9SAUR</name>
<feature type="chain" id="PRO_5039094320" description="Apolipoprotein A-IV" evidence="2">
    <location>
        <begin position="18"/>
        <end position="216"/>
    </location>
</feature>
<gene>
    <name evidence="3" type="ORF">KIL84_004960</name>
</gene>
<reference evidence="3" key="1">
    <citation type="submission" date="2021-09" db="EMBL/GenBank/DDBJ databases">
        <title>The genome of Mauremys mutica provides insights into the evolution of semi-aquatic lifestyle.</title>
        <authorList>
            <person name="Gong S."/>
            <person name="Gao Y."/>
        </authorList>
    </citation>
    <scope>NUCLEOTIDE SEQUENCE</scope>
    <source>
        <strain evidence="3">MM-2020</strain>
        <tissue evidence="3">Muscle</tissue>
    </source>
</reference>
<feature type="signal peptide" evidence="2">
    <location>
        <begin position="1"/>
        <end position="17"/>
    </location>
</feature>
<feature type="coiled-coil region" evidence="1">
    <location>
        <begin position="32"/>
        <end position="59"/>
    </location>
</feature>
<organism evidence="3 4">
    <name type="scientific">Mauremys mutica</name>
    <name type="common">yellowpond turtle</name>
    <dbReference type="NCBI Taxonomy" id="74926"/>
    <lineage>
        <taxon>Eukaryota</taxon>
        <taxon>Metazoa</taxon>
        <taxon>Chordata</taxon>
        <taxon>Craniata</taxon>
        <taxon>Vertebrata</taxon>
        <taxon>Euteleostomi</taxon>
        <taxon>Archelosauria</taxon>
        <taxon>Testudinata</taxon>
        <taxon>Testudines</taxon>
        <taxon>Cryptodira</taxon>
        <taxon>Durocryptodira</taxon>
        <taxon>Testudinoidea</taxon>
        <taxon>Geoemydidae</taxon>
        <taxon>Geoemydinae</taxon>
        <taxon>Mauremys</taxon>
    </lineage>
</organism>
<sequence length="216" mass="24285">MKLLAAVLFLAVLGAKASPLGEEPRPRLDQVADAIERYLEQLLRTLAELSQKSELAQEIDAWRLTRKISNFLDDLDRKVPPTAKEQLKNLSGQVEESLSGSVRWVWDRMVRPYKTQLHAVLVSYTEGPLEMVEHYSKTLLGSKVSSIIPSRVELQEQLGSYAQELGLQEFEGGLAAYARDLHQKLSPYAEDLHGWLNSRWDALMQCFSEETSGGAS</sequence>
<dbReference type="EMBL" id="JAHDVG010000593">
    <property type="protein sequence ID" value="KAH1164600.1"/>
    <property type="molecule type" value="Genomic_DNA"/>
</dbReference>
<dbReference type="OrthoDB" id="9425362at2759"/>
<dbReference type="Proteomes" id="UP000827986">
    <property type="component" value="Unassembled WGS sequence"/>
</dbReference>